<feature type="coiled-coil region" evidence="1">
    <location>
        <begin position="5"/>
        <end position="32"/>
    </location>
</feature>
<dbReference type="RefSeq" id="WP_102075202.1">
    <property type="nucleotide sequence ID" value="NZ_PDNW01000018.1"/>
</dbReference>
<reference evidence="2 3" key="1">
    <citation type="submission" date="2017-10" db="EMBL/GenBank/DDBJ databases">
        <title>Two draft genome sequences of Pusillimonas sp. strains isolated from a nitrate- and radionuclide-contaminated groundwater in Russia.</title>
        <authorList>
            <person name="Grouzdev D.S."/>
            <person name="Tourova T.P."/>
            <person name="Goeva M.A."/>
            <person name="Babich T.L."/>
            <person name="Sokolova D.S."/>
            <person name="Abdullin R."/>
            <person name="Poltaraus A.B."/>
            <person name="Toshchakov S.V."/>
            <person name="Nazina T.N."/>
        </authorList>
    </citation>
    <scope>NUCLEOTIDE SEQUENCE [LARGE SCALE GENOMIC DNA]</scope>
    <source>
        <strain evidence="2 3">JR1/69-3-13</strain>
    </source>
</reference>
<accession>A0A2N4U0P6</accession>
<dbReference type="Proteomes" id="UP000234190">
    <property type="component" value="Unassembled WGS sequence"/>
</dbReference>
<dbReference type="InterPro" id="IPR021944">
    <property type="entry name" value="DUF3560"/>
</dbReference>
<comment type="caution">
    <text evidence="2">The sequence shown here is derived from an EMBL/GenBank/DDBJ whole genome shotgun (WGS) entry which is preliminary data.</text>
</comment>
<gene>
    <name evidence="2" type="ORF">CR159_17185</name>
</gene>
<dbReference type="Pfam" id="PF12083">
    <property type="entry name" value="DUF3560"/>
    <property type="match status" value="1"/>
</dbReference>
<dbReference type="EMBL" id="PDNW01000018">
    <property type="protein sequence ID" value="PLC48567.1"/>
    <property type="molecule type" value="Genomic_DNA"/>
</dbReference>
<keyword evidence="3" id="KW-1185">Reference proteome</keyword>
<dbReference type="AlphaFoldDB" id="A0A2N4U0P6"/>
<name>A0A2N4U0P6_9BURK</name>
<sequence length="266" mass="30192">MNHYEAKQADRKAKLEARAAQAEAQAATTYDRAKQMGEAIPFGQPILVGHHSEGRDRNYRQRIHNTFGKAFDLQKKADHYVKKAAAVGDGGVSSDDPEAIAKLMRQVEQLTANQERMKKINQVIRKHKGDSEGQRRAFLELGFSDESAQKLIAHDYAGRLGFPSYALTNNNVNIRRIQQRIKQLQANQEREPVSIQGTGYVYAEDVDENRVMFMFEGKPEKATREILKRHGFRWSPTRGAWVRQLNNAAIWEAKAVMQLLNGSTDN</sequence>
<dbReference type="OrthoDB" id="32195at2"/>
<evidence type="ECO:0000313" key="2">
    <source>
        <dbReference type="EMBL" id="PLC48567.1"/>
    </source>
</evidence>
<keyword evidence="1" id="KW-0175">Coiled coil</keyword>
<evidence type="ECO:0000313" key="3">
    <source>
        <dbReference type="Proteomes" id="UP000234190"/>
    </source>
</evidence>
<protein>
    <submittedName>
        <fullName evidence="2">Conjugal transfer protein TraC</fullName>
    </submittedName>
</protein>
<proteinExistence type="predicted"/>
<evidence type="ECO:0000256" key="1">
    <source>
        <dbReference type="SAM" id="Coils"/>
    </source>
</evidence>
<organism evidence="2 3">
    <name type="scientific">Pollutimonas subterranea</name>
    <dbReference type="NCBI Taxonomy" id="2045210"/>
    <lineage>
        <taxon>Bacteria</taxon>
        <taxon>Pseudomonadati</taxon>
        <taxon>Pseudomonadota</taxon>
        <taxon>Betaproteobacteria</taxon>
        <taxon>Burkholderiales</taxon>
        <taxon>Alcaligenaceae</taxon>
        <taxon>Pollutimonas</taxon>
    </lineage>
</organism>